<evidence type="ECO:0000313" key="9">
    <source>
        <dbReference type="Proteomes" id="UP001273531"/>
    </source>
</evidence>
<comment type="similarity">
    <text evidence="1">Belongs to the sigma-70 factor family. ECF subfamily.</text>
</comment>
<keyword evidence="4" id="KW-0804">Transcription</keyword>
<dbReference type="Pfam" id="PF04542">
    <property type="entry name" value="Sigma70_r2"/>
    <property type="match status" value="1"/>
</dbReference>
<dbReference type="Gene3D" id="1.10.1740.10">
    <property type="match status" value="1"/>
</dbReference>
<dbReference type="Proteomes" id="UP001273531">
    <property type="component" value="Unassembled WGS sequence"/>
</dbReference>
<keyword evidence="2" id="KW-0805">Transcription regulation</keyword>
<dbReference type="InterPro" id="IPR014284">
    <property type="entry name" value="RNA_pol_sigma-70_dom"/>
</dbReference>
<sequence length="217" mass="24194">MTESEQPDDRDEDAAAEPPREHVALSDPEFKKQLATVIPHLRAFGRSLSGSRDLADDLVQETLLKAWAARQRFQAGTNMRAWTFIILRNLYLSQMRRARFKGEWDDLVADRLLAAPASQDRHVELNDMQRALLHLPQPQREALILVGAGGFAYEEAAEICNVAVGTIKSRVARGRVALESLLTEGQLPSRRDSLPNPGGKSALDTIMGEVDDLSRER</sequence>
<evidence type="ECO:0000313" key="8">
    <source>
        <dbReference type="EMBL" id="MDV3457254.1"/>
    </source>
</evidence>
<dbReference type="InterPro" id="IPR013325">
    <property type="entry name" value="RNA_pol_sigma_r2"/>
</dbReference>
<evidence type="ECO:0000259" key="6">
    <source>
        <dbReference type="Pfam" id="PF04542"/>
    </source>
</evidence>
<dbReference type="EMBL" id="JAWJEJ010000001">
    <property type="protein sequence ID" value="MDV3457254.1"/>
    <property type="molecule type" value="Genomic_DNA"/>
</dbReference>
<dbReference type="Pfam" id="PF08281">
    <property type="entry name" value="Sigma70_r4_2"/>
    <property type="match status" value="1"/>
</dbReference>
<evidence type="ECO:0000256" key="5">
    <source>
        <dbReference type="SAM" id="MobiDB-lite"/>
    </source>
</evidence>
<organism evidence="8 9">
    <name type="scientific">Sphingomonas agrestis</name>
    <dbReference type="NCBI Taxonomy" id="3080540"/>
    <lineage>
        <taxon>Bacteria</taxon>
        <taxon>Pseudomonadati</taxon>
        <taxon>Pseudomonadota</taxon>
        <taxon>Alphaproteobacteria</taxon>
        <taxon>Sphingomonadales</taxon>
        <taxon>Sphingomonadaceae</taxon>
        <taxon>Sphingomonas</taxon>
    </lineage>
</organism>
<dbReference type="NCBIfam" id="TIGR02937">
    <property type="entry name" value="sigma70-ECF"/>
    <property type="match status" value="1"/>
</dbReference>
<feature type="compositionally biased region" description="Acidic residues" evidence="5">
    <location>
        <begin position="1"/>
        <end position="15"/>
    </location>
</feature>
<dbReference type="InterPro" id="IPR013324">
    <property type="entry name" value="RNA_pol_sigma_r3/r4-like"/>
</dbReference>
<dbReference type="SUPFAM" id="SSF88659">
    <property type="entry name" value="Sigma3 and sigma4 domains of RNA polymerase sigma factors"/>
    <property type="match status" value="1"/>
</dbReference>
<accession>A0ABU3Y7B2</accession>
<name>A0ABU3Y7B2_9SPHN</name>
<dbReference type="PANTHER" id="PTHR43133">
    <property type="entry name" value="RNA POLYMERASE ECF-TYPE SIGMA FACTO"/>
    <property type="match status" value="1"/>
</dbReference>
<keyword evidence="3" id="KW-0731">Sigma factor</keyword>
<proteinExistence type="inferred from homology"/>
<keyword evidence="9" id="KW-1185">Reference proteome</keyword>
<feature type="region of interest" description="Disordered" evidence="5">
    <location>
        <begin position="1"/>
        <end position="26"/>
    </location>
</feature>
<evidence type="ECO:0000259" key="7">
    <source>
        <dbReference type="Pfam" id="PF08281"/>
    </source>
</evidence>
<dbReference type="InterPro" id="IPR007627">
    <property type="entry name" value="RNA_pol_sigma70_r2"/>
</dbReference>
<dbReference type="InterPro" id="IPR039425">
    <property type="entry name" value="RNA_pol_sigma-70-like"/>
</dbReference>
<comment type="caution">
    <text evidence="8">The sequence shown here is derived from an EMBL/GenBank/DDBJ whole genome shotgun (WGS) entry which is preliminary data.</text>
</comment>
<evidence type="ECO:0000256" key="3">
    <source>
        <dbReference type="ARBA" id="ARBA00023082"/>
    </source>
</evidence>
<dbReference type="InterPro" id="IPR013249">
    <property type="entry name" value="RNA_pol_sigma70_r4_t2"/>
</dbReference>
<dbReference type="SUPFAM" id="SSF88946">
    <property type="entry name" value="Sigma2 domain of RNA polymerase sigma factors"/>
    <property type="match status" value="1"/>
</dbReference>
<feature type="region of interest" description="Disordered" evidence="5">
    <location>
        <begin position="187"/>
        <end position="217"/>
    </location>
</feature>
<evidence type="ECO:0000256" key="1">
    <source>
        <dbReference type="ARBA" id="ARBA00010641"/>
    </source>
</evidence>
<dbReference type="RefSeq" id="WP_317226411.1">
    <property type="nucleotide sequence ID" value="NZ_JAWJEJ010000001.1"/>
</dbReference>
<evidence type="ECO:0000256" key="4">
    <source>
        <dbReference type="ARBA" id="ARBA00023163"/>
    </source>
</evidence>
<feature type="domain" description="RNA polymerase sigma-70 region 2" evidence="6">
    <location>
        <begin position="38"/>
        <end position="99"/>
    </location>
</feature>
<dbReference type="PANTHER" id="PTHR43133:SF25">
    <property type="entry name" value="RNA POLYMERASE SIGMA FACTOR RFAY-RELATED"/>
    <property type="match status" value="1"/>
</dbReference>
<evidence type="ECO:0000256" key="2">
    <source>
        <dbReference type="ARBA" id="ARBA00023015"/>
    </source>
</evidence>
<feature type="domain" description="RNA polymerase sigma factor 70 region 4 type 2" evidence="7">
    <location>
        <begin position="127"/>
        <end position="178"/>
    </location>
</feature>
<dbReference type="InterPro" id="IPR036388">
    <property type="entry name" value="WH-like_DNA-bd_sf"/>
</dbReference>
<reference evidence="8 9" key="1">
    <citation type="submission" date="2023-10" db="EMBL/GenBank/DDBJ databases">
        <title>Sphingomonas sp. HF-S4 16S ribosomal RNA gene Genome sequencing and assembly.</title>
        <authorList>
            <person name="Lee H."/>
        </authorList>
    </citation>
    <scope>NUCLEOTIDE SEQUENCE [LARGE SCALE GENOMIC DNA]</scope>
    <source>
        <strain evidence="8 9">HF-S4</strain>
    </source>
</reference>
<dbReference type="Gene3D" id="1.10.10.10">
    <property type="entry name" value="Winged helix-like DNA-binding domain superfamily/Winged helix DNA-binding domain"/>
    <property type="match status" value="1"/>
</dbReference>
<gene>
    <name evidence="8" type="ORF">RZN05_09690</name>
</gene>
<protein>
    <submittedName>
        <fullName evidence="8">Sigma-70 family RNA polymerase sigma factor</fullName>
    </submittedName>
</protein>